<evidence type="ECO:0000313" key="3">
    <source>
        <dbReference type="EMBL" id="RHC83252.1"/>
    </source>
</evidence>
<proteinExistence type="predicted"/>
<keyword evidence="5" id="KW-1185">Reference proteome</keyword>
<dbReference type="AlphaFoldDB" id="A0A3R6FTS7"/>
<sequence length="72" mass="8407">MENWNKADKDGNIDVPDYLMPLLDKIGMQLRLHTISGKNEIQTVCDIVYLAEKFFTELTAKKKKQEELRYSS</sequence>
<protein>
    <submittedName>
        <fullName evidence="3">Uncharacterized protein</fullName>
    </submittedName>
</protein>
<gene>
    <name evidence="3" type="ORF">DW828_12945</name>
    <name evidence="1" type="ORF">GMD82_08265</name>
    <name evidence="2" type="ORF">GMD92_14640</name>
</gene>
<dbReference type="Proteomes" id="UP000286260">
    <property type="component" value="Unassembled WGS sequence"/>
</dbReference>
<evidence type="ECO:0000313" key="1">
    <source>
        <dbReference type="EMBL" id="MTU39478.1"/>
    </source>
</evidence>
<dbReference type="EMBL" id="WNDA01000024">
    <property type="protein sequence ID" value="MTU70265.1"/>
    <property type="molecule type" value="Genomic_DNA"/>
</dbReference>
<dbReference type="EMBL" id="QSII01000018">
    <property type="protein sequence ID" value="RHC83252.1"/>
    <property type="molecule type" value="Genomic_DNA"/>
</dbReference>
<name>A0A3R6FTS7_9BACT</name>
<evidence type="ECO:0000313" key="5">
    <source>
        <dbReference type="Proteomes" id="UP000434916"/>
    </source>
</evidence>
<dbReference type="Proteomes" id="UP000434916">
    <property type="component" value="Unassembled WGS sequence"/>
</dbReference>
<evidence type="ECO:0000313" key="4">
    <source>
        <dbReference type="Proteomes" id="UP000286260"/>
    </source>
</evidence>
<evidence type="ECO:0000313" key="6">
    <source>
        <dbReference type="Proteomes" id="UP000448908"/>
    </source>
</evidence>
<accession>A0A3R6FTS7</accession>
<evidence type="ECO:0000313" key="2">
    <source>
        <dbReference type="EMBL" id="MTU70265.1"/>
    </source>
</evidence>
<comment type="caution">
    <text evidence="3">The sequence shown here is derived from an EMBL/GenBank/DDBJ whole genome shotgun (WGS) entry which is preliminary data.</text>
</comment>
<dbReference type="Proteomes" id="UP000448908">
    <property type="component" value="Unassembled WGS sequence"/>
</dbReference>
<reference evidence="3 4" key="1">
    <citation type="submission" date="2018-08" db="EMBL/GenBank/DDBJ databases">
        <title>A genome reference for cultivated species of the human gut microbiota.</title>
        <authorList>
            <person name="Zou Y."/>
            <person name="Xue W."/>
            <person name="Luo G."/>
        </authorList>
    </citation>
    <scope>NUCLEOTIDE SEQUENCE [LARGE SCALE GENOMIC DNA]</scope>
    <source>
        <strain evidence="3 4">AM34-17</strain>
    </source>
</reference>
<organism evidence="3 4">
    <name type="scientific">Parabacteroides merdae</name>
    <dbReference type="NCBI Taxonomy" id="46503"/>
    <lineage>
        <taxon>Bacteria</taxon>
        <taxon>Pseudomonadati</taxon>
        <taxon>Bacteroidota</taxon>
        <taxon>Bacteroidia</taxon>
        <taxon>Bacteroidales</taxon>
        <taxon>Tannerellaceae</taxon>
        <taxon>Parabacteroides</taxon>
    </lineage>
</organism>
<dbReference type="RefSeq" id="WP_122204623.1">
    <property type="nucleotide sequence ID" value="NZ_JAHYMZ010000011.1"/>
</dbReference>
<reference evidence="5 6" key="2">
    <citation type="journal article" date="2019" name="Nat. Med.">
        <title>A library of human gut bacterial isolates paired with longitudinal multiomics data enables mechanistic microbiome research.</title>
        <authorList>
            <person name="Poyet M."/>
            <person name="Groussin M."/>
            <person name="Gibbons S.M."/>
            <person name="Avila-Pacheco J."/>
            <person name="Jiang X."/>
            <person name="Kearney S.M."/>
            <person name="Perrotta A.R."/>
            <person name="Berdy B."/>
            <person name="Zhao S."/>
            <person name="Lieberman T.D."/>
            <person name="Swanson P.K."/>
            <person name="Smith M."/>
            <person name="Roesemann S."/>
            <person name="Alexander J.E."/>
            <person name="Rich S.A."/>
            <person name="Livny J."/>
            <person name="Vlamakis H."/>
            <person name="Clish C."/>
            <person name="Bullock K."/>
            <person name="Deik A."/>
            <person name="Scott J."/>
            <person name="Pierce K.A."/>
            <person name="Xavier R.J."/>
            <person name="Alm E.J."/>
        </authorList>
    </citation>
    <scope>NUCLEOTIDE SEQUENCE [LARGE SCALE GENOMIC DNA]</scope>
    <source>
        <strain evidence="2 6">BIOML-A16</strain>
        <strain evidence="1 5">BIOML-A29</strain>
    </source>
</reference>
<dbReference type="EMBL" id="WNCN01000008">
    <property type="protein sequence ID" value="MTU39478.1"/>
    <property type="molecule type" value="Genomic_DNA"/>
</dbReference>